<evidence type="ECO:0000256" key="8">
    <source>
        <dbReference type="ARBA" id="ARBA00023242"/>
    </source>
</evidence>
<keyword evidence="4 9" id="KW-0863">Zinc-finger</keyword>
<evidence type="ECO:0000256" key="10">
    <source>
        <dbReference type="SAM" id="MobiDB-lite"/>
    </source>
</evidence>
<proteinExistence type="predicted"/>
<dbReference type="Pfam" id="PF00096">
    <property type="entry name" value="zf-C2H2"/>
    <property type="match status" value="10"/>
</dbReference>
<dbReference type="InterPro" id="IPR036236">
    <property type="entry name" value="Znf_C2H2_sf"/>
</dbReference>
<feature type="domain" description="C2H2-type" evidence="11">
    <location>
        <begin position="577"/>
        <end position="604"/>
    </location>
</feature>
<feature type="region of interest" description="Disordered" evidence="10">
    <location>
        <begin position="311"/>
        <end position="382"/>
    </location>
</feature>
<gene>
    <name evidence="13" type="primary">Zfp568</name>
</gene>
<feature type="domain" description="C2H2-type" evidence="11">
    <location>
        <begin position="549"/>
        <end position="576"/>
    </location>
</feature>
<evidence type="ECO:0000256" key="3">
    <source>
        <dbReference type="ARBA" id="ARBA00022737"/>
    </source>
</evidence>
<dbReference type="InterPro" id="IPR001909">
    <property type="entry name" value="KRAB"/>
</dbReference>
<dbReference type="Proteomes" id="UP000002494">
    <property type="component" value="Chromosome 1"/>
</dbReference>
<feature type="domain" description="C2H2-type" evidence="11">
    <location>
        <begin position="493"/>
        <end position="520"/>
    </location>
</feature>
<feature type="domain" description="C2H2-type" evidence="11">
    <location>
        <begin position="605"/>
        <end position="632"/>
    </location>
</feature>
<feature type="compositionally biased region" description="Basic and acidic residues" evidence="10">
    <location>
        <begin position="347"/>
        <end position="359"/>
    </location>
</feature>
<feature type="domain" description="C2H2-type" evidence="11">
    <location>
        <begin position="661"/>
        <end position="688"/>
    </location>
</feature>
<dbReference type="GeneTree" id="ENSGT00940000164032"/>
<feature type="domain" description="C2H2-type" evidence="11">
    <location>
        <begin position="465"/>
        <end position="492"/>
    </location>
</feature>
<feature type="domain" description="C2H2-type" evidence="11">
    <location>
        <begin position="633"/>
        <end position="660"/>
    </location>
</feature>
<evidence type="ECO:0000256" key="6">
    <source>
        <dbReference type="ARBA" id="ARBA00023015"/>
    </source>
</evidence>
<dbReference type="PROSITE" id="PS50157">
    <property type="entry name" value="ZINC_FINGER_C2H2_2"/>
    <property type="match status" value="11"/>
</dbReference>
<sequence>MTVSTLKYQQQLRGMERLSQMAGRRAWCSEDSALGQEEEDMSRPSKTVTFKDVAVDLTQEEWQQMKPAQRDLYRDVMLETYSNLVTVGCHVTKPDVIFKLEQEDEPWVLEEEMFWRRSPEAARGGMKSFLSKDMAKDLKFEDVVIYFSLEEWECLHHSHRNLYRAVMLDNYSNLLSLSLANMKPRVVSLLEQGKEPWMVMRNGTKVWCADWESKTETKNFLPKDSSKIKTSQQKMAKNCTRSSLEDSRARGNREVTCELESQQVHEERHLRQAVVPSVERPGSIQCTAHREAHPGGKPCRCEKCQKMLVRKAPPSEREQSHSKEKGSEYTQSGKVFNCTSDMAVHQRPQESRKGSESKKNAIPCGSDTPKPPGAQGSERPHKCKECGKAFQTPSQLSHHQKLHVGEKPFKCKECGKAFPSNAQLSLHQRVHTDEKCFECKECGKAFMRPSHLVRHQRIHTGEKPHKCKECGKAFRYDTQLSLHLLTHAGARRFECKDCDKVYSCASQLALHQMTHTGEKPHKCKECGKGFISDSHLLRHQSVHTGEKPYKCKECGKGFRRGSELARHQRAHSGDKPYKCKECGKSFTCTTELLRHQKVHTGDRPHKCKECGKAFIRRSELTHHERSHSGEKPYECKECGKTFGRGSELSRHQKIHTGEKPYKCKQCGKAFIRGSHLTQHQRTHTGQRNFQSIQDCKLLQNY</sequence>
<dbReference type="Ensembl" id="ENSRNOT00000148111.1">
    <property type="protein sequence ID" value="ENSRNOP00000106910.1"/>
    <property type="gene ID" value="ENSRNOG00000046652.5"/>
</dbReference>
<dbReference type="PANTHER" id="PTHR47772">
    <property type="entry name" value="ZINC FINGER PROTEIN 200"/>
    <property type="match status" value="1"/>
</dbReference>
<evidence type="ECO:0000313" key="14">
    <source>
        <dbReference type="Proteomes" id="UP000002494"/>
    </source>
</evidence>
<dbReference type="RGD" id="11363847">
    <property type="gene designation" value="Zfp568"/>
</dbReference>
<keyword evidence="8" id="KW-0539">Nucleus</keyword>
<protein>
    <submittedName>
        <fullName evidence="13">Zinc finger protein 568</fullName>
    </submittedName>
</protein>
<dbReference type="InterPro" id="IPR050636">
    <property type="entry name" value="C2H2-ZF_domain-containing"/>
</dbReference>
<keyword evidence="5" id="KW-0862">Zinc</keyword>
<dbReference type="SMART" id="SM00355">
    <property type="entry name" value="ZnF_C2H2"/>
    <property type="match status" value="11"/>
</dbReference>
<reference evidence="13" key="1">
    <citation type="submission" date="2024-01" db="EMBL/GenBank/DDBJ databases">
        <title>GRCr8: a new rat reference genome assembly contstructed from accurate long reads and long range scaffolding.</title>
        <authorList>
            <person name="Doris P.A."/>
            <person name="Kalbfleisch T."/>
            <person name="Li K."/>
            <person name="Howe K."/>
            <person name="Wood J."/>
        </authorList>
    </citation>
    <scope>NUCLEOTIDE SEQUENCE [LARGE SCALE GENOMIC DNA]</scope>
    <source>
        <strain evidence="13">Brown Norway</strain>
    </source>
</reference>
<dbReference type="Pfam" id="PF13894">
    <property type="entry name" value="zf-C2H2_4"/>
    <property type="match status" value="1"/>
</dbReference>
<evidence type="ECO:0000256" key="9">
    <source>
        <dbReference type="PROSITE-ProRule" id="PRU00042"/>
    </source>
</evidence>
<feature type="domain" description="C2H2-type" evidence="11">
    <location>
        <begin position="521"/>
        <end position="548"/>
    </location>
</feature>
<evidence type="ECO:0000256" key="4">
    <source>
        <dbReference type="ARBA" id="ARBA00022771"/>
    </source>
</evidence>
<feature type="domain" description="KRAB" evidence="12">
    <location>
        <begin position="138"/>
        <end position="209"/>
    </location>
</feature>
<name>A0ABK0LY27_RAT</name>
<dbReference type="PROSITE" id="PS50805">
    <property type="entry name" value="KRAB"/>
    <property type="match status" value="2"/>
</dbReference>
<evidence type="ECO:0000259" key="11">
    <source>
        <dbReference type="PROSITE" id="PS50157"/>
    </source>
</evidence>
<dbReference type="InterPro" id="IPR036051">
    <property type="entry name" value="KRAB_dom_sf"/>
</dbReference>
<feature type="domain" description="C2H2-type" evidence="11">
    <location>
        <begin position="437"/>
        <end position="464"/>
    </location>
</feature>
<keyword evidence="7" id="KW-0804">Transcription</keyword>
<dbReference type="Gene3D" id="3.30.160.60">
    <property type="entry name" value="Classic Zinc Finger"/>
    <property type="match status" value="11"/>
</dbReference>
<evidence type="ECO:0000313" key="13">
    <source>
        <dbReference type="Ensembl" id="ENSRNOP00000106910.1"/>
    </source>
</evidence>
<keyword evidence="2" id="KW-0479">Metal-binding</keyword>
<dbReference type="PANTHER" id="PTHR47772:SF10">
    <property type="entry name" value="ZINC FINGER PROTEIN 358"/>
    <property type="match status" value="1"/>
</dbReference>
<dbReference type="PROSITE" id="PS00028">
    <property type="entry name" value="ZINC_FINGER_C2H2_1"/>
    <property type="match status" value="11"/>
</dbReference>
<evidence type="ECO:0000256" key="7">
    <source>
        <dbReference type="ARBA" id="ARBA00023163"/>
    </source>
</evidence>
<evidence type="ECO:0000256" key="1">
    <source>
        <dbReference type="ARBA" id="ARBA00004123"/>
    </source>
</evidence>
<dbReference type="InterPro" id="IPR013087">
    <property type="entry name" value="Znf_C2H2_type"/>
</dbReference>
<organism evidence="13 14">
    <name type="scientific">Rattus norvegicus</name>
    <name type="common">Rat</name>
    <dbReference type="NCBI Taxonomy" id="10116"/>
    <lineage>
        <taxon>Eukaryota</taxon>
        <taxon>Metazoa</taxon>
        <taxon>Chordata</taxon>
        <taxon>Craniata</taxon>
        <taxon>Vertebrata</taxon>
        <taxon>Euteleostomi</taxon>
        <taxon>Mammalia</taxon>
        <taxon>Eutheria</taxon>
        <taxon>Euarchontoglires</taxon>
        <taxon>Glires</taxon>
        <taxon>Rodentia</taxon>
        <taxon>Myomorpha</taxon>
        <taxon>Muroidea</taxon>
        <taxon>Muridae</taxon>
        <taxon>Murinae</taxon>
        <taxon>Rattus</taxon>
    </lineage>
</organism>
<feature type="domain" description="C2H2-type" evidence="11">
    <location>
        <begin position="409"/>
        <end position="436"/>
    </location>
</feature>
<dbReference type="CDD" id="cd07765">
    <property type="entry name" value="KRAB_A-box"/>
    <property type="match status" value="2"/>
</dbReference>
<comment type="subcellular location">
    <subcellularLocation>
        <location evidence="1">Nucleus</location>
    </subcellularLocation>
</comment>
<feature type="compositionally biased region" description="Basic and acidic residues" evidence="10">
    <location>
        <begin position="313"/>
        <end position="327"/>
    </location>
</feature>
<dbReference type="SUPFAM" id="SSF109640">
    <property type="entry name" value="KRAB domain (Kruppel-associated box)"/>
    <property type="match status" value="2"/>
</dbReference>
<dbReference type="Gene3D" id="6.10.140.140">
    <property type="match status" value="2"/>
</dbReference>
<evidence type="ECO:0000259" key="12">
    <source>
        <dbReference type="PROSITE" id="PS50805"/>
    </source>
</evidence>
<evidence type="ECO:0000256" key="5">
    <source>
        <dbReference type="ARBA" id="ARBA00022833"/>
    </source>
</evidence>
<dbReference type="SMART" id="SM00349">
    <property type="entry name" value="KRAB"/>
    <property type="match status" value="2"/>
</dbReference>
<keyword evidence="6" id="KW-0805">Transcription regulation</keyword>
<evidence type="ECO:0000256" key="2">
    <source>
        <dbReference type="ARBA" id="ARBA00022723"/>
    </source>
</evidence>
<dbReference type="SUPFAM" id="SSF57667">
    <property type="entry name" value="beta-beta-alpha zinc fingers"/>
    <property type="match status" value="6"/>
</dbReference>
<keyword evidence="14" id="KW-1185">Reference proteome</keyword>
<feature type="compositionally biased region" description="Polar residues" evidence="10">
    <location>
        <begin position="328"/>
        <end position="340"/>
    </location>
</feature>
<keyword evidence="3" id="KW-0677">Repeat</keyword>
<dbReference type="Pfam" id="PF01352">
    <property type="entry name" value="KRAB"/>
    <property type="match status" value="2"/>
</dbReference>
<reference evidence="13" key="2">
    <citation type="submission" date="2025-08" db="UniProtKB">
        <authorList>
            <consortium name="Ensembl"/>
        </authorList>
    </citation>
    <scope>IDENTIFICATION</scope>
    <source>
        <strain evidence="13">Brown Norway</strain>
    </source>
</reference>
<feature type="domain" description="C2H2-type" evidence="11">
    <location>
        <begin position="381"/>
        <end position="408"/>
    </location>
</feature>
<accession>A0ABK0LY27</accession>
<reference evidence="13" key="3">
    <citation type="submission" date="2025-09" db="UniProtKB">
        <authorList>
            <consortium name="Ensembl"/>
        </authorList>
    </citation>
    <scope>IDENTIFICATION</scope>
    <source>
        <strain evidence="13">Brown Norway</strain>
    </source>
</reference>
<feature type="domain" description="KRAB" evidence="12">
    <location>
        <begin position="48"/>
        <end position="119"/>
    </location>
</feature>